<accession>A0A9E5D8H2</accession>
<dbReference type="Pfam" id="PF01022">
    <property type="entry name" value="HTH_5"/>
    <property type="match status" value="1"/>
</dbReference>
<dbReference type="InterPro" id="IPR036390">
    <property type="entry name" value="WH_DNA-bd_sf"/>
</dbReference>
<feature type="domain" description="HTH arsR-type" evidence="1">
    <location>
        <begin position="12"/>
        <end position="52"/>
    </location>
</feature>
<dbReference type="GO" id="GO:0003700">
    <property type="term" value="F:DNA-binding transcription factor activity"/>
    <property type="evidence" value="ECO:0007669"/>
    <property type="project" value="InterPro"/>
</dbReference>
<protein>
    <submittedName>
        <fullName evidence="2">Helix-turn-helix transcriptional regulator</fullName>
    </submittedName>
</protein>
<sequence>MTNALDTNEETILKVLEDSEEPLRPGDVAEATGIDSKMVSKSLASLKKKGLVCSPKRCYYDITN</sequence>
<proteinExistence type="predicted"/>
<keyword evidence="3" id="KW-1185">Reference proteome</keyword>
<name>A0A9E5D8H2_9EURY</name>
<dbReference type="SUPFAM" id="SSF46785">
    <property type="entry name" value="Winged helix' DNA-binding domain"/>
    <property type="match status" value="1"/>
</dbReference>
<dbReference type="AlphaFoldDB" id="A0A9E5D8H2"/>
<dbReference type="InterPro" id="IPR011991">
    <property type="entry name" value="ArsR-like_HTH"/>
</dbReference>
<dbReference type="EMBL" id="JAGSOI010000002">
    <property type="protein sequence ID" value="MCM1985615.1"/>
    <property type="molecule type" value="Genomic_DNA"/>
</dbReference>
<reference evidence="2" key="2">
    <citation type="submission" date="2021-04" db="EMBL/GenBank/DDBJ databases">
        <authorList>
            <person name="Dong X."/>
        </authorList>
    </citation>
    <scope>NUCLEOTIDE SEQUENCE</scope>
    <source>
        <strain evidence="2">LLY</strain>
    </source>
</reference>
<evidence type="ECO:0000313" key="2">
    <source>
        <dbReference type="EMBL" id="MCM1985615.1"/>
    </source>
</evidence>
<comment type="caution">
    <text evidence="2">The sequence shown here is derived from an EMBL/GenBank/DDBJ whole genome shotgun (WGS) entry which is preliminary data.</text>
</comment>
<organism evidence="2 3">
    <name type="scientific">Methanococcoides seepicolus</name>
    <dbReference type="NCBI Taxonomy" id="2828780"/>
    <lineage>
        <taxon>Archaea</taxon>
        <taxon>Methanobacteriati</taxon>
        <taxon>Methanobacteriota</taxon>
        <taxon>Stenosarchaea group</taxon>
        <taxon>Methanomicrobia</taxon>
        <taxon>Methanosarcinales</taxon>
        <taxon>Methanosarcinaceae</taxon>
        <taxon>Methanococcoides</taxon>
    </lineage>
</organism>
<evidence type="ECO:0000259" key="1">
    <source>
        <dbReference type="Pfam" id="PF01022"/>
    </source>
</evidence>
<dbReference type="Gene3D" id="1.10.10.10">
    <property type="entry name" value="Winged helix-like DNA-binding domain superfamily/Winged helix DNA-binding domain"/>
    <property type="match status" value="1"/>
</dbReference>
<dbReference type="Proteomes" id="UP001056766">
    <property type="component" value="Unassembled WGS sequence"/>
</dbReference>
<reference evidence="2" key="1">
    <citation type="journal article" date="2021" name="mSystems">
        <title>Bacteria and Archaea Synergistically Convert Glycine Betaine to Biogenic Methane in the Formosa Cold Seep of the South China Sea.</title>
        <authorList>
            <person name="Li L."/>
            <person name="Zhang W."/>
            <person name="Zhang S."/>
            <person name="Song L."/>
            <person name="Sun Q."/>
            <person name="Zhang H."/>
            <person name="Xiang H."/>
            <person name="Dong X."/>
        </authorList>
    </citation>
    <scope>NUCLEOTIDE SEQUENCE</scope>
    <source>
        <strain evidence="2">LLY</strain>
    </source>
</reference>
<dbReference type="RefSeq" id="WP_250866995.1">
    <property type="nucleotide sequence ID" value="NZ_JAGSOI010000002.1"/>
</dbReference>
<gene>
    <name evidence="2" type="ORF">KDK67_01065</name>
</gene>
<dbReference type="InterPro" id="IPR001845">
    <property type="entry name" value="HTH_ArsR_DNA-bd_dom"/>
</dbReference>
<dbReference type="CDD" id="cd00090">
    <property type="entry name" value="HTH_ARSR"/>
    <property type="match status" value="1"/>
</dbReference>
<evidence type="ECO:0000313" key="3">
    <source>
        <dbReference type="Proteomes" id="UP001056766"/>
    </source>
</evidence>
<dbReference type="InterPro" id="IPR036388">
    <property type="entry name" value="WH-like_DNA-bd_sf"/>
</dbReference>